<dbReference type="GeneID" id="81399154"/>
<dbReference type="Proteomes" id="UP001141434">
    <property type="component" value="Unassembled WGS sequence"/>
</dbReference>
<dbReference type="AlphaFoldDB" id="A0A9W9ENF1"/>
<organism evidence="1 2">
    <name type="scientific">Penicillium alfredii</name>
    <dbReference type="NCBI Taxonomy" id="1506179"/>
    <lineage>
        <taxon>Eukaryota</taxon>
        <taxon>Fungi</taxon>
        <taxon>Dikarya</taxon>
        <taxon>Ascomycota</taxon>
        <taxon>Pezizomycotina</taxon>
        <taxon>Eurotiomycetes</taxon>
        <taxon>Eurotiomycetidae</taxon>
        <taxon>Eurotiales</taxon>
        <taxon>Aspergillaceae</taxon>
        <taxon>Penicillium</taxon>
    </lineage>
</organism>
<reference evidence="1" key="2">
    <citation type="journal article" date="2023" name="IMA Fungus">
        <title>Comparative genomic study of the Penicillium genus elucidates a diverse pangenome and 15 lateral gene transfer events.</title>
        <authorList>
            <person name="Petersen C."/>
            <person name="Sorensen T."/>
            <person name="Nielsen M.R."/>
            <person name="Sondergaard T.E."/>
            <person name="Sorensen J.L."/>
            <person name="Fitzpatrick D.A."/>
            <person name="Frisvad J.C."/>
            <person name="Nielsen K.L."/>
        </authorList>
    </citation>
    <scope>NUCLEOTIDE SEQUENCE</scope>
    <source>
        <strain evidence="1">IBT 34128</strain>
    </source>
</reference>
<evidence type="ECO:0000313" key="2">
    <source>
        <dbReference type="Proteomes" id="UP001141434"/>
    </source>
</evidence>
<name>A0A9W9ENF1_9EURO</name>
<gene>
    <name evidence="1" type="ORF">NUU61_009460</name>
</gene>
<proteinExistence type="predicted"/>
<evidence type="ECO:0000313" key="1">
    <source>
        <dbReference type="EMBL" id="KAJ5084881.1"/>
    </source>
</evidence>
<dbReference type="RefSeq" id="XP_056508278.1">
    <property type="nucleotide sequence ID" value="XM_056659985.1"/>
</dbReference>
<dbReference type="EMBL" id="JAPMSZ010000011">
    <property type="protein sequence ID" value="KAJ5084881.1"/>
    <property type="molecule type" value="Genomic_DNA"/>
</dbReference>
<dbReference type="OrthoDB" id="4475425at2759"/>
<accession>A0A9W9ENF1</accession>
<protein>
    <submittedName>
        <fullName evidence="1">Uncharacterized protein</fullName>
    </submittedName>
</protein>
<comment type="caution">
    <text evidence="1">The sequence shown here is derived from an EMBL/GenBank/DDBJ whole genome shotgun (WGS) entry which is preliminary data.</text>
</comment>
<sequence length="193" mass="21416">MAPLQEYIDNIPTLALADAIQAIIDLTPGLTTSVSATGDRLVAHPDYEGQGSLSNLGRYYLECAARCQTEHASFKVRLLHLTLDEVFDTLYRENNKIFEKGVKDGSVTLPEYEEGCACCNGDPDALILAGFSTGESLLFTDKEYRQLWGDQESQGSSHRNWVDGKGWTDHWLRASKEQVEEAMARNAIVPSML</sequence>
<reference evidence="1" key="1">
    <citation type="submission" date="2022-11" db="EMBL/GenBank/DDBJ databases">
        <authorList>
            <person name="Petersen C."/>
        </authorList>
    </citation>
    <scope>NUCLEOTIDE SEQUENCE</scope>
    <source>
        <strain evidence="1">IBT 34128</strain>
    </source>
</reference>
<keyword evidence="2" id="KW-1185">Reference proteome</keyword>